<sequence length="169" mass="19050">MTHSPLYASQNNPAPTPDGRQPTSYAPKPHPQSSQRPAWILSTIALTALAIVPQDLWSRLPMSLSAQSSQQQSTQQWTFGNKATEETCQSILNAEQRLSRGQLTQFLSIAQTSSQASVHETIAPPYCILSRTNQTQQREVYPLAFDPDTWFVVNYDQKVYQGYDFVFKK</sequence>
<feature type="compositionally biased region" description="Polar residues" evidence="1">
    <location>
        <begin position="1"/>
        <end position="13"/>
    </location>
</feature>
<gene>
    <name evidence="2" type="ORF">IXB50_09200</name>
</gene>
<evidence type="ECO:0000313" key="3">
    <source>
        <dbReference type="Proteomes" id="UP000717364"/>
    </source>
</evidence>
<name>A0A947DF37_9CYAN</name>
<proteinExistence type="predicted"/>
<evidence type="ECO:0000313" key="2">
    <source>
        <dbReference type="EMBL" id="MBT9315600.1"/>
    </source>
</evidence>
<accession>A0A947DF37</accession>
<dbReference type="RefSeq" id="WP_215608668.1">
    <property type="nucleotide sequence ID" value="NZ_JADOES010000013.1"/>
</dbReference>
<dbReference type="AlphaFoldDB" id="A0A947DF37"/>
<feature type="region of interest" description="Disordered" evidence="1">
    <location>
        <begin position="1"/>
        <end position="34"/>
    </location>
</feature>
<evidence type="ECO:0000256" key="1">
    <source>
        <dbReference type="SAM" id="MobiDB-lite"/>
    </source>
</evidence>
<organism evidence="2 3">
    <name type="scientific">Leptothoe spongobia TAU-MAC 1115</name>
    <dbReference type="NCBI Taxonomy" id="1967444"/>
    <lineage>
        <taxon>Bacteria</taxon>
        <taxon>Bacillati</taxon>
        <taxon>Cyanobacteriota</taxon>
        <taxon>Cyanophyceae</taxon>
        <taxon>Nodosilineales</taxon>
        <taxon>Cymatolegaceae</taxon>
        <taxon>Leptothoe</taxon>
        <taxon>Leptothoe spongobia</taxon>
    </lineage>
</organism>
<reference evidence="2" key="2">
    <citation type="journal article" date="2021" name="Mar. Drugs">
        <title>Genome Reduction and Secondary Metabolism of the Marine Sponge-Associated Cyanobacterium Leptothoe.</title>
        <authorList>
            <person name="Konstantinou D."/>
            <person name="Popin R.V."/>
            <person name="Fewer D.P."/>
            <person name="Sivonen K."/>
            <person name="Gkelis S."/>
        </authorList>
    </citation>
    <scope>NUCLEOTIDE SEQUENCE</scope>
    <source>
        <strain evidence="2">TAU-MAC 1115</strain>
    </source>
</reference>
<dbReference type="Proteomes" id="UP000717364">
    <property type="component" value="Unassembled WGS sequence"/>
</dbReference>
<dbReference type="EMBL" id="JADOES010000013">
    <property type="protein sequence ID" value="MBT9315600.1"/>
    <property type="molecule type" value="Genomic_DNA"/>
</dbReference>
<reference evidence="2" key="1">
    <citation type="submission" date="2020-11" db="EMBL/GenBank/DDBJ databases">
        <authorList>
            <person name="Konstantinou D."/>
            <person name="Gkelis S."/>
            <person name="Popin R."/>
            <person name="Fewer D."/>
            <person name="Sivonen K."/>
        </authorList>
    </citation>
    <scope>NUCLEOTIDE SEQUENCE</scope>
    <source>
        <strain evidence="2">TAU-MAC 1115</strain>
    </source>
</reference>
<keyword evidence="3" id="KW-1185">Reference proteome</keyword>
<protein>
    <submittedName>
        <fullName evidence="2">Uncharacterized protein</fullName>
    </submittedName>
</protein>
<comment type="caution">
    <text evidence="2">The sequence shown here is derived from an EMBL/GenBank/DDBJ whole genome shotgun (WGS) entry which is preliminary data.</text>
</comment>